<name>A0A3E0VRX2_9MICO</name>
<reference evidence="1 2" key="1">
    <citation type="submission" date="2017-04" db="EMBL/GenBank/DDBJ databases">
        <title>Comparative genome analysis of Subtercola boreus.</title>
        <authorList>
            <person name="Cho Y.-J."/>
            <person name="Cho A."/>
            <person name="Kim O.-S."/>
            <person name="Lee J.-I."/>
        </authorList>
    </citation>
    <scope>NUCLEOTIDE SEQUENCE [LARGE SCALE GENOMIC DNA]</scope>
    <source>
        <strain evidence="1 2">P27479</strain>
    </source>
</reference>
<evidence type="ECO:0000313" key="2">
    <source>
        <dbReference type="Proteomes" id="UP000256541"/>
    </source>
</evidence>
<dbReference type="RefSeq" id="WP_147305441.1">
    <property type="nucleotide sequence ID" value="NZ_NBXB01000045.1"/>
</dbReference>
<protein>
    <submittedName>
        <fullName evidence="1">Uncharacterized protein</fullName>
    </submittedName>
</protein>
<gene>
    <name evidence="1" type="ORF">B7R22_17080</name>
</gene>
<dbReference type="AlphaFoldDB" id="A0A3E0VRX2"/>
<proteinExistence type="predicted"/>
<dbReference type="EMBL" id="NBXB01000045">
    <property type="protein sequence ID" value="RFA12143.1"/>
    <property type="molecule type" value="Genomic_DNA"/>
</dbReference>
<evidence type="ECO:0000313" key="1">
    <source>
        <dbReference type="EMBL" id="RFA12143.1"/>
    </source>
</evidence>
<sequence length="132" mass="14468">MSDLRRSYSGTFITDGSRGIMVHRINGVDTISPGVTVEMLAAFFLDHLEADRAASRAAQEAEDAKDLYTIEELDALPPDTVIRTAERQVYEKSETTSSWLGTYDGYTTTPELTDALPAHVLFTPPQGGEDRG</sequence>
<organism evidence="1 2">
    <name type="scientific">Subtercola boreus</name>
    <dbReference type="NCBI Taxonomy" id="120213"/>
    <lineage>
        <taxon>Bacteria</taxon>
        <taxon>Bacillati</taxon>
        <taxon>Actinomycetota</taxon>
        <taxon>Actinomycetes</taxon>
        <taxon>Micrococcales</taxon>
        <taxon>Microbacteriaceae</taxon>
        <taxon>Subtercola</taxon>
    </lineage>
</organism>
<accession>A0A3E0VRX2</accession>
<comment type="caution">
    <text evidence="1">The sequence shown here is derived from an EMBL/GenBank/DDBJ whole genome shotgun (WGS) entry which is preliminary data.</text>
</comment>
<dbReference type="Proteomes" id="UP000256541">
    <property type="component" value="Unassembled WGS sequence"/>
</dbReference>